<evidence type="ECO:0000313" key="6">
    <source>
        <dbReference type="Proteomes" id="UP000829194"/>
    </source>
</evidence>
<dbReference type="InterPro" id="IPR023343">
    <property type="entry name" value="Penicillin_amidase_dom1"/>
</dbReference>
<dbReference type="Proteomes" id="UP000829194">
    <property type="component" value="Chromosome"/>
</dbReference>
<protein>
    <submittedName>
        <fullName evidence="5">Penicillin acylase family protein</fullName>
    </submittedName>
</protein>
<dbReference type="EMBL" id="CP093547">
    <property type="protein sequence ID" value="UNP27871.1"/>
    <property type="molecule type" value="Genomic_DNA"/>
</dbReference>
<dbReference type="InterPro" id="IPR029055">
    <property type="entry name" value="Ntn_hydrolases_N"/>
</dbReference>
<dbReference type="RefSeq" id="WP_057943539.1">
    <property type="nucleotide sequence ID" value="NZ_CP011131.1"/>
</dbReference>
<keyword evidence="2" id="KW-0378">Hydrolase</keyword>
<dbReference type="PANTHER" id="PTHR34218">
    <property type="entry name" value="PEPTIDASE S45 PENICILLIN AMIDASE"/>
    <property type="match status" value="1"/>
</dbReference>
<organism evidence="5 6">
    <name type="scientific">Lysobacter gummosus</name>
    <dbReference type="NCBI Taxonomy" id="262324"/>
    <lineage>
        <taxon>Bacteria</taxon>
        <taxon>Pseudomonadati</taxon>
        <taxon>Pseudomonadota</taxon>
        <taxon>Gammaproteobacteria</taxon>
        <taxon>Lysobacterales</taxon>
        <taxon>Lysobacteraceae</taxon>
        <taxon>Lysobacter</taxon>
    </lineage>
</organism>
<evidence type="ECO:0000256" key="3">
    <source>
        <dbReference type="ARBA" id="ARBA00023145"/>
    </source>
</evidence>
<dbReference type="Gene3D" id="3.60.20.10">
    <property type="entry name" value="Glutamine Phosphoribosylpyrophosphate, subunit 1, domain 1"/>
    <property type="match status" value="1"/>
</dbReference>
<dbReference type="InterPro" id="IPR002692">
    <property type="entry name" value="S45"/>
</dbReference>
<dbReference type="Gene3D" id="1.10.439.10">
    <property type="entry name" value="Penicillin Amidohydrolase, domain 1"/>
    <property type="match status" value="1"/>
</dbReference>
<dbReference type="InterPro" id="IPR014395">
    <property type="entry name" value="Pen/GL7ACA/AHL_acylase"/>
</dbReference>
<dbReference type="SUPFAM" id="SSF56235">
    <property type="entry name" value="N-terminal nucleophile aminohydrolases (Ntn hydrolases)"/>
    <property type="match status" value="1"/>
</dbReference>
<evidence type="ECO:0000313" key="5">
    <source>
        <dbReference type="EMBL" id="UNP27871.1"/>
    </source>
</evidence>
<comment type="similarity">
    <text evidence="1">Belongs to the peptidase S45 family.</text>
</comment>
<keyword evidence="6" id="KW-1185">Reference proteome</keyword>
<evidence type="ECO:0000256" key="1">
    <source>
        <dbReference type="ARBA" id="ARBA00006586"/>
    </source>
</evidence>
<keyword evidence="3" id="KW-0865">Zymogen</keyword>
<reference evidence="5 6" key="1">
    <citation type="submission" date="2022-03" db="EMBL/GenBank/DDBJ databases">
        <title>Complete genome sequence of Lysobacter capsici VKM B-2533 and Lysobacter gummosus 10.1.1, promising sources of lytic agents.</title>
        <authorList>
            <person name="Tarlachkov S.V."/>
            <person name="Kudryakova I.V."/>
            <person name="Afoshin A.S."/>
            <person name="Leontyevskaya E.A."/>
            <person name="Leontyevskaya N.V."/>
        </authorList>
    </citation>
    <scope>NUCLEOTIDE SEQUENCE [LARGE SCALE GENOMIC DNA]</scope>
    <source>
        <strain evidence="5 6">10.1.1</strain>
    </source>
</reference>
<dbReference type="CDD" id="cd03747">
    <property type="entry name" value="Ntn_PGA_like"/>
    <property type="match status" value="1"/>
</dbReference>
<dbReference type="Gene3D" id="1.10.1400.10">
    <property type="match status" value="1"/>
</dbReference>
<sequence>MAKWIKRGLLALLCLFAIGGVTAWWLLRGSLPRLEGELALPGLSAPATIQRDALGVITVDAANEADAMRALGYVHGQERYFEMDLLRRTAAGELSALFGERALDYDRQHRVHRLRSRVQAQVASFAQDKTALLQAYADGVNAGLNGLSRKPWPYLLLRSEPEPWTVPDSALVGYAMYFDLQDGSNAREYAQWRLSSQLPAPLYRLLAHPGSSWDAPLFGAPVGDAALPSAEEVDLRKLPSPPPGPLAPLPFLDEIGSNNFAVAGSLTADRRAIVADDMHLGLRAPNIWFRARLRYADARAAGGRIDANGFTLPGLPAIVVGSNTHIAWAFTNSYGDWADWSLQPGCAGEATLQTCAGLTVHKETIAVKDGAPQTLVVRETAWGPLLHDNADGSALALRWSAHLPGSLNMGLSDLLHAQSVDDAMVIARKVAMPVQNLVVGDSQGKIAWRLLGPLPEREGDCSAAALVENQNIAQPPACPPWTIQTADAPSLIAPPSGRLWTANARTLDGLDLERIGDGDYVLGARAGQIRDGLFAKQRFTERDLLAIQLDDRSLFLQRWWKLLQDEAARVSKSGQSPALSALAEASKRWEGRAEPGSVSYRMVRNWRRAVFTRVANGLTAPAQVAIGPQFEMPDFKQLEGVVWPLLSQRPAHLLPRNEQTWDSLLEHAALDVLTDLNIAPGPDAVAKLSRHRWGEHNTAAICHPLASALPGFAKSALCMPPDELAGDAAMPRVQRAGFGASERMVVSPGHEADGIIHMPGGQSGNPLSPFWGAGHEDWVHGRPTPFLPGATRYTLKLTPQ</sequence>
<dbReference type="Gene3D" id="2.30.120.10">
    <property type="match status" value="1"/>
</dbReference>
<comment type="subunit">
    <text evidence="4">Heterodimer of an alpha subunit and a beta subunit processed from the same precursor.</text>
</comment>
<accession>A0ABY3X5M9</accession>
<dbReference type="InterPro" id="IPR043147">
    <property type="entry name" value="Penicillin_amidase_A-knob"/>
</dbReference>
<evidence type="ECO:0000256" key="2">
    <source>
        <dbReference type="ARBA" id="ARBA00022801"/>
    </source>
</evidence>
<dbReference type="Pfam" id="PF01804">
    <property type="entry name" value="Penicil_amidase"/>
    <property type="match status" value="1"/>
</dbReference>
<evidence type="ECO:0000256" key="4">
    <source>
        <dbReference type="ARBA" id="ARBA00038735"/>
    </source>
</evidence>
<gene>
    <name evidence="5" type="ORF">MOV92_15290</name>
</gene>
<dbReference type="InterPro" id="IPR043146">
    <property type="entry name" value="Penicillin_amidase_N_B-knob"/>
</dbReference>
<dbReference type="PIRSF" id="PIRSF001227">
    <property type="entry name" value="Pen_acylase"/>
    <property type="match status" value="1"/>
</dbReference>
<dbReference type="PANTHER" id="PTHR34218:SF4">
    <property type="entry name" value="ACYL-HOMOSERINE LACTONE ACYLASE QUIP"/>
    <property type="match status" value="1"/>
</dbReference>
<proteinExistence type="inferred from homology"/>
<name>A0ABY3X5M9_9GAMM</name>